<organism evidence="4 5">
    <name type="scientific">Caenorhabditis nigoni</name>
    <dbReference type="NCBI Taxonomy" id="1611254"/>
    <lineage>
        <taxon>Eukaryota</taxon>
        <taxon>Metazoa</taxon>
        <taxon>Ecdysozoa</taxon>
        <taxon>Nematoda</taxon>
        <taxon>Chromadorea</taxon>
        <taxon>Rhabditida</taxon>
        <taxon>Rhabditina</taxon>
        <taxon>Rhabditomorpha</taxon>
        <taxon>Rhabditoidea</taxon>
        <taxon>Rhabditidae</taxon>
        <taxon>Peloderinae</taxon>
        <taxon>Caenorhabditis</taxon>
    </lineage>
</organism>
<dbReference type="FunFam" id="3.10.20.90:FF:000675">
    <property type="entry name" value="UBX domain-containing protein 2"/>
    <property type="match status" value="1"/>
</dbReference>
<dbReference type="PROSITE" id="PS51399">
    <property type="entry name" value="SEP"/>
    <property type="match status" value="1"/>
</dbReference>
<feature type="region of interest" description="Disordered" evidence="1">
    <location>
        <begin position="54"/>
        <end position="97"/>
    </location>
</feature>
<feature type="domain" description="SEP" evidence="3">
    <location>
        <begin position="132"/>
        <end position="196"/>
    </location>
</feature>
<dbReference type="CDD" id="cd01770">
    <property type="entry name" value="UBX_UBXN2"/>
    <property type="match status" value="1"/>
</dbReference>
<dbReference type="InterPro" id="IPR012989">
    <property type="entry name" value="SEP_domain"/>
</dbReference>
<evidence type="ECO:0000259" key="3">
    <source>
        <dbReference type="PROSITE" id="PS51399"/>
    </source>
</evidence>
<dbReference type="InterPro" id="IPR001012">
    <property type="entry name" value="UBX_dom"/>
</dbReference>
<comment type="caution">
    <text evidence="4">The sequence shown here is derived from an EMBL/GenBank/DDBJ whole genome shotgun (WGS) entry which is preliminary data.</text>
</comment>
<proteinExistence type="predicted"/>
<dbReference type="Gene3D" id="3.10.20.90">
    <property type="entry name" value="Phosphatidylinositol 3-kinase Catalytic Subunit, Chain A, domain 1"/>
    <property type="match status" value="1"/>
</dbReference>
<dbReference type="EMBL" id="PDUG01000004">
    <property type="protein sequence ID" value="PIC37178.1"/>
    <property type="molecule type" value="Genomic_DNA"/>
</dbReference>
<evidence type="ECO:0008006" key="6">
    <source>
        <dbReference type="Google" id="ProtNLM"/>
    </source>
</evidence>
<sequence>MYQNTQFFEFRAEFHVKFAFFPAIFMIIYQRNEDFHRKNRQNYLKMSRNIRTFRDIGGDNDGPDSDDSGADAERGEPQEFYAGSGQAVQGPRGPRNNEDHIRRILQAAQVENPEELAAAVGGGRGGRDNKDKVTLTLHLWTDGLSIEDGPLMARNDPATIEFLEIVGRGGIPPSLHQQYQGKDIDFNIDRRHEAYQPPKMKPFGGSGVRLGNVVPTVIGVDVSTASSSAAGAATMPSGPTSAEEEAKQLEDAKKELKTDMGQPTTNIQIRLPSGQRLVAVFNHTHTLEAVRCFICTARPDIIYSPFELMSAYPPKVLIDETQTLKEANLLNSVIAVKISPPN</sequence>
<dbReference type="GO" id="GO:0007030">
    <property type="term" value="P:Golgi organization"/>
    <property type="evidence" value="ECO:0007669"/>
    <property type="project" value="TreeGrafter"/>
</dbReference>
<dbReference type="SMART" id="SM00166">
    <property type="entry name" value="UBX"/>
    <property type="match status" value="1"/>
</dbReference>
<keyword evidence="5" id="KW-1185">Reference proteome</keyword>
<accession>A0A2G5UC92</accession>
<dbReference type="GO" id="GO:0031468">
    <property type="term" value="P:nuclear membrane reassembly"/>
    <property type="evidence" value="ECO:0007669"/>
    <property type="project" value="TreeGrafter"/>
</dbReference>
<gene>
    <name evidence="4" type="primary">Cni-ubxn-2</name>
    <name evidence="4" type="synonym">Cnig_chr_IV.g15895</name>
    <name evidence="4" type="ORF">B9Z55_015895</name>
</gene>
<evidence type="ECO:0000259" key="2">
    <source>
        <dbReference type="PROSITE" id="PS50033"/>
    </source>
</evidence>
<dbReference type="GO" id="GO:0043130">
    <property type="term" value="F:ubiquitin binding"/>
    <property type="evidence" value="ECO:0007669"/>
    <property type="project" value="TreeGrafter"/>
</dbReference>
<protein>
    <recommendedName>
        <fullName evidence="6">UBX domain-containing protein</fullName>
    </recommendedName>
</protein>
<dbReference type="SUPFAM" id="SSF102848">
    <property type="entry name" value="NSFL1 (p97 ATPase) cofactor p47, SEP domain"/>
    <property type="match status" value="1"/>
</dbReference>
<dbReference type="InterPro" id="IPR036241">
    <property type="entry name" value="NSFL1C_SEP_dom_sf"/>
</dbReference>
<dbReference type="Gene3D" id="3.30.420.210">
    <property type="entry name" value="SEP domain"/>
    <property type="match status" value="1"/>
</dbReference>
<dbReference type="Proteomes" id="UP000230233">
    <property type="component" value="Chromosome IV"/>
</dbReference>
<dbReference type="OrthoDB" id="274641at2759"/>
<dbReference type="SUPFAM" id="SSF54236">
    <property type="entry name" value="Ubiquitin-like"/>
    <property type="match status" value="1"/>
</dbReference>
<dbReference type="GO" id="GO:0000045">
    <property type="term" value="P:autophagosome assembly"/>
    <property type="evidence" value="ECO:0007669"/>
    <property type="project" value="TreeGrafter"/>
</dbReference>
<dbReference type="Pfam" id="PF08059">
    <property type="entry name" value="SEP"/>
    <property type="match status" value="1"/>
</dbReference>
<reference evidence="5" key="1">
    <citation type="submission" date="2017-10" db="EMBL/GenBank/DDBJ databases">
        <title>Rapid genome shrinkage in a self-fertile nematode reveals novel sperm competition proteins.</title>
        <authorList>
            <person name="Yin D."/>
            <person name="Schwarz E.M."/>
            <person name="Thomas C.G."/>
            <person name="Felde R.L."/>
            <person name="Korf I.F."/>
            <person name="Cutter A.D."/>
            <person name="Schartner C.M."/>
            <person name="Ralston E.J."/>
            <person name="Meyer B.J."/>
            <person name="Haag E.S."/>
        </authorList>
    </citation>
    <scope>NUCLEOTIDE SEQUENCE [LARGE SCALE GENOMIC DNA]</scope>
    <source>
        <strain evidence="5">JU1422</strain>
    </source>
</reference>
<dbReference type="PROSITE" id="PS50033">
    <property type="entry name" value="UBX"/>
    <property type="match status" value="1"/>
</dbReference>
<evidence type="ECO:0000313" key="4">
    <source>
        <dbReference type="EMBL" id="PIC37178.1"/>
    </source>
</evidence>
<feature type="domain" description="UBX" evidence="2">
    <location>
        <begin position="260"/>
        <end position="337"/>
    </location>
</feature>
<dbReference type="SMART" id="SM00553">
    <property type="entry name" value="SEP"/>
    <property type="match status" value="1"/>
</dbReference>
<dbReference type="GO" id="GO:0005829">
    <property type="term" value="C:cytosol"/>
    <property type="evidence" value="ECO:0007669"/>
    <property type="project" value="TreeGrafter"/>
</dbReference>
<dbReference type="STRING" id="1611254.A0A2G5UC92"/>
<dbReference type="Pfam" id="PF00789">
    <property type="entry name" value="UBX"/>
    <property type="match status" value="1"/>
</dbReference>
<dbReference type="PANTHER" id="PTHR23333">
    <property type="entry name" value="UBX DOMAIN CONTAINING PROTEIN"/>
    <property type="match status" value="1"/>
</dbReference>
<dbReference type="InterPro" id="IPR029071">
    <property type="entry name" value="Ubiquitin-like_domsf"/>
</dbReference>
<dbReference type="GO" id="GO:0043161">
    <property type="term" value="P:proteasome-mediated ubiquitin-dependent protein catabolic process"/>
    <property type="evidence" value="ECO:0007669"/>
    <property type="project" value="TreeGrafter"/>
</dbReference>
<dbReference type="GO" id="GO:0005634">
    <property type="term" value="C:nucleus"/>
    <property type="evidence" value="ECO:0007669"/>
    <property type="project" value="TreeGrafter"/>
</dbReference>
<evidence type="ECO:0000256" key="1">
    <source>
        <dbReference type="SAM" id="MobiDB-lite"/>
    </source>
</evidence>
<dbReference type="GO" id="GO:0061025">
    <property type="term" value="P:membrane fusion"/>
    <property type="evidence" value="ECO:0007669"/>
    <property type="project" value="TreeGrafter"/>
</dbReference>
<dbReference type="PANTHER" id="PTHR23333:SF20">
    <property type="entry name" value="NSFL1 COFACTOR P47"/>
    <property type="match status" value="1"/>
</dbReference>
<name>A0A2G5UC92_9PELO</name>
<evidence type="ECO:0000313" key="5">
    <source>
        <dbReference type="Proteomes" id="UP000230233"/>
    </source>
</evidence>
<feature type="compositionally biased region" description="Acidic residues" evidence="1">
    <location>
        <begin position="61"/>
        <end position="70"/>
    </location>
</feature>
<dbReference type="AlphaFoldDB" id="A0A2G5UC92"/>